<gene>
    <name evidence="1" type="ORF">MRB53_020660</name>
</gene>
<accession>A0ACC2L273</accession>
<dbReference type="EMBL" id="CM056814">
    <property type="protein sequence ID" value="KAJ8627353.1"/>
    <property type="molecule type" value="Genomic_DNA"/>
</dbReference>
<evidence type="ECO:0000313" key="2">
    <source>
        <dbReference type="Proteomes" id="UP001234297"/>
    </source>
</evidence>
<name>A0ACC2L273_PERAE</name>
<sequence length="172" mass="19253">MESAVAAHFVRLRKEEEAEEPAAGPTTWCCCCHSNQASLLRKWHLIQHPPIKSVLSNPVWTREIFMTGDKYQPEKERKSSASLSNSNQMYRMSLQWLLSPIPHQVDLSESLADVATSAKGESPPVEIANEGWVFVVKKRGSSNRRFSPCNFDRKEAAPAASSLERATIHHPG</sequence>
<reference evidence="1 2" key="1">
    <citation type="journal article" date="2022" name="Hortic Res">
        <title>A haplotype resolved chromosomal level avocado genome allows analysis of novel avocado genes.</title>
        <authorList>
            <person name="Nath O."/>
            <person name="Fletcher S.J."/>
            <person name="Hayward A."/>
            <person name="Shaw L.M."/>
            <person name="Masouleh A.K."/>
            <person name="Furtado A."/>
            <person name="Henry R.J."/>
            <person name="Mitter N."/>
        </authorList>
    </citation>
    <scope>NUCLEOTIDE SEQUENCE [LARGE SCALE GENOMIC DNA]</scope>
    <source>
        <strain evidence="2">cv. Hass</strain>
    </source>
</reference>
<dbReference type="Proteomes" id="UP001234297">
    <property type="component" value="Chromosome 6"/>
</dbReference>
<organism evidence="1 2">
    <name type="scientific">Persea americana</name>
    <name type="common">Avocado</name>
    <dbReference type="NCBI Taxonomy" id="3435"/>
    <lineage>
        <taxon>Eukaryota</taxon>
        <taxon>Viridiplantae</taxon>
        <taxon>Streptophyta</taxon>
        <taxon>Embryophyta</taxon>
        <taxon>Tracheophyta</taxon>
        <taxon>Spermatophyta</taxon>
        <taxon>Magnoliopsida</taxon>
        <taxon>Magnoliidae</taxon>
        <taxon>Laurales</taxon>
        <taxon>Lauraceae</taxon>
        <taxon>Persea</taxon>
    </lineage>
</organism>
<keyword evidence="2" id="KW-1185">Reference proteome</keyword>
<comment type="caution">
    <text evidence="1">The sequence shown here is derived from an EMBL/GenBank/DDBJ whole genome shotgun (WGS) entry which is preliminary data.</text>
</comment>
<proteinExistence type="predicted"/>
<protein>
    <submittedName>
        <fullName evidence="1">Uncharacterized protein</fullName>
    </submittedName>
</protein>
<evidence type="ECO:0000313" key="1">
    <source>
        <dbReference type="EMBL" id="KAJ8627353.1"/>
    </source>
</evidence>